<gene>
    <name evidence="2" type="ORF">ZHAS_00009354</name>
</gene>
<dbReference type="EMBL" id="ATLV01017009">
    <property type="status" value="NOT_ANNOTATED_CDS"/>
    <property type="molecule type" value="Genomic_DNA"/>
</dbReference>
<reference evidence="2 4" key="1">
    <citation type="journal article" date="2014" name="BMC Genomics">
        <title>Genome sequence of Anopheles sinensis provides insight into genetics basis of mosquito competence for malaria parasites.</title>
        <authorList>
            <person name="Zhou D."/>
            <person name="Zhang D."/>
            <person name="Ding G."/>
            <person name="Shi L."/>
            <person name="Hou Q."/>
            <person name="Ye Y."/>
            <person name="Xu Y."/>
            <person name="Zhou H."/>
            <person name="Xiong C."/>
            <person name="Li S."/>
            <person name="Yu J."/>
            <person name="Hong S."/>
            <person name="Yu X."/>
            <person name="Zou P."/>
            <person name="Chen C."/>
            <person name="Chang X."/>
            <person name="Wang W."/>
            <person name="Lv Y."/>
            <person name="Sun Y."/>
            <person name="Ma L."/>
            <person name="Shen B."/>
            <person name="Zhu C."/>
        </authorList>
    </citation>
    <scope>NUCLEOTIDE SEQUENCE [LARGE SCALE GENOMIC DNA]</scope>
</reference>
<proteinExistence type="predicted"/>
<feature type="region of interest" description="Disordered" evidence="1">
    <location>
        <begin position="59"/>
        <end position="172"/>
    </location>
</feature>
<dbReference type="EMBL" id="KE525142">
    <property type="protein sequence ID" value="KFB41723.1"/>
    <property type="molecule type" value="Genomic_DNA"/>
</dbReference>
<dbReference type="Proteomes" id="UP000030765">
    <property type="component" value="Unassembled WGS sequence"/>
</dbReference>
<feature type="compositionally biased region" description="Polar residues" evidence="1">
    <location>
        <begin position="111"/>
        <end position="133"/>
    </location>
</feature>
<evidence type="ECO:0000313" key="3">
    <source>
        <dbReference type="EnsemblMetazoa" id="ASIC009354-PA"/>
    </source>
</evidence>
<sequence>MAEKAYWFDLKCDCDPFVAVRCSNGHCMAKAVLFADEYHWGPEAAVCVNPAEVQPPRVEPAITKPAQPTEKQQSKYGPLLAMHDYLQASSSVASGKESTVTKKQLPKETDQPITQDVQPPTMQQERPSGSKNNVPHGGPQNPSGSKNNVPKDDQPQDEDEGPQHHISLCEWL</sequence>
<evidence type="ECO:0000313" key="4">
    <source>
        <dbReference type="Proteomes" id="UP000030765"/>
    </source>
</evidence>
<dbReference type="AlphaFoldDB" id="A0A084VUS9"/>
<name>A0A084VUS9_ANOSI</name>
<evidence type="ECO:0000256" key="1">
    <source>
        <dbReference type="SAM" id="MobiDB-lite"/>
    </source>
</evidence>
<evidence type="ECO:0000313" key="2">
    <source>
        <dbReference type="EMBL" id="KFB41723.1"/>
    </source>
</evidence>
<keyword evidence="4" id="KW-1185">Reference proteome</keyword>
<feature type="compositionally biased region" description="Polar residues" evidence="1">
    <location>
        <begin position="87"/>
        <end position="102"/>
    </location>
</feature>
<reference evidence="3" key="2">
    <citation type="submission" date="2020-05" db="UniProtKB">
        <authorList>
            <consortium name="EnsemblMetazoa"/>
        </authorList>
    </citation>
    <scope>IDENTIFICATION</scope>
</reference>
<protein>
    <submittedName>
        <fullName evidence="2 3">Uncharacterized protein</fullName>
    </submittedName>
</protein>
<accession>A0A084VUS9</accession>
<dbReference type="EnsemblMetazoa" id="ASIC009354-RA">
    <property type="protein sequence ID" value="ASIC009354-PA"/>
    <property type="gene ID" value="ASIC009354"/>
</dbReference>
<organism evidence="2">
    <name type="scientific">Anopheles sinensis</name>
    <name type="common">Mosquito</name>
    <dbReference type="NCBI Taxonomy" id="74873"/>
    <lineage>
        <taxon>Eukaryota</taxon>
        <taxon>Metazoa</taxon>
        <taxon>Ecdysozoa</taxon>
        <taxon>Arthropoda</taxon>
        <taxon>Hexapoda</taxon>
        <taxon>Insecta</taxon>
        <taxon>Pterygota</taxon>
        <taxon>Neoptera</taxon>
        <taxon>Endopterygota</taxon>
        <taxon>Diptera</taxon>
        <taxon>Nematocera</taxon>
        <taxon>Culicoidea</taxon>
        <taxon>Culicidae</taxon>
        <taxon>Anophelinae</taxon>
        <taxon>Anopheles</taxon>
    </lineage>
</organism>
<dbReference type="VEuPathDB" id="VectorBase:ASIC009354"/>